<dbReference type="Proteomes" id="UP000346198">
    <property type="component" value="Unassembled WGS sequence"/>
</dbReference>
<name>A0A6C2USA3_9BACT</name>
<gene>
    <name evidence="1" type="ORF">SCARR_04215</name>
</gene>
<evidence type="ECO:0000313" key="1">
    <source>
        <dbReference type="EMBL" id="VGO22134.1"/>
    </source>
</evidence>
<dbReference type="RefSeq" id="WP_136063537.1">
    <property type="nucleotide sequence ID" value="NZ_CAAHFH010000002.1"/>
</dbReference>
<protein>
    <submittedName>
        <fullName evidence="1">Uncharacterized protein</fullName>
    </submittedName>
</protein>
<keyword evidence="2" id="KW-1185">Reference proteome</keyword>
<sequence length="66" mass="7042">MSGLNRTSVIAILEKGVSFLPILDSLLGIERMVDCLILGIREESGARVSLESGRAINDQIKGAVES</sequence>
<proteinExistence type="predicted"/>
<evidence type="ECO:0000313" key="2">
    <source>
        <dbReference type="Proteomes" id="UP000346198"/>
    </source>
</evidence>
<reference evidence="1 2" key="1">
    <citation type="submission" date="2019-04" db="EMBL/GenBank/DDBJ databases">
        <authorList>
            <person name="Van Vliet M D."/>
        </authorList>
    </citation>
    <scope>NUCLEOTIDE SEQUENCE [LARGE SCALE GENOMIC DNA]</scope>
    <source>
        <strain evidence="1 2">F21</strain>
    </source>
</reference>
<accession>A0A6C2USA3</accession>
<dbReference type="EMBL" id="CAAHFH010000002">
    <property type="protein sequence ID" value="VGO22134.1"/>
    <property type="molecule type" value="Genomic_DNA"/>
</dbReference>
<organism evidence="1 2">
    <name type="scientific">Pontiella sulfatireligans</name>
    <dbReference type="NCBI Taxonomy" id="2750658"/>
    <lineage>
        <taxon>Bacteria</taxon>
        <taxon>Pseudomonadati</taxon>
        <taxon>Kiritimatiellota</taxon>
        <taxon>Kiritimatiellia</taxon>
        <taxon>Kiritimatiellales</taxon>
        <taxon>Pontiellaceae</taxon>
        <taxon>Pontiella</taxon>
    </lineage>
</organism>
<dbReference type="AlphaFoldDB" id="A0A6C2USA3"/>